<dbReference type="Proteomes" id="UP000663844">
    <property type="component" value="Unassembled WGS sequence"/>
</dbReference>
<dbReference type="EMBL" id="CAJNOG010000106">
    <property type="protein sequence ID" value="CAF0950315.1"/>
    <property type="molecule type" value="Genomic_DNA"/>
</dbReference>
<dbReference type="SUPFAM" id="SSF117839">
    <property type="entry name" value="WWE domain"/>
    <property type="match status" value="1"/>
</dbReference>
<dbReference type="InterPro" id="IPR037197">
    <property type="entry name" value="WWE_dom_sf"/>
</dbReference>
<dbReference type="PROSITE" id="PS00108">
    <property type="entry name" value="PROTEIN_KINASE_ST"/>
    <property type="match status" value="1"/>
</dbReference>
<dbReference type="AlphaFoldDB" id="A0A819N4H2"/>
<dbReference type="GO" id="GO:0007165">
    <property type="term" value="P:signal transduction"/>
    <property type="evidence" value="ECO:0007669"/>
    <property type="project" value="TreeGrafter"/>
</dbReference>
<reference evidence="3" key="1">
    <citation type="submission" date="2021-02" db="EMBL/GenBank/DDBJ databases">
        <authorList>
            <person name="Nowell W R."/>
        </authorList>
    </citation>
    <scope>NUCLEOTIDE SEQUENCE</scope>
</reference>
<sequence>MAYNNLSTNVEWMWQSNLDPFSTTEPEEWSNYSEEAYNNREHFAYLTSYTIDLKKHLQILNSDPTKRKPVKREEYSKDKHRIHPIIGIIIKKMMFDVACSMTYLHEKNIVHADLKSDNILLRSNATRWLAPELCSNDPEGCSFMSDVWAYGCVLLEIITKKLPWNKLYKTNDEVKILRACYTWSKKNQPNITKIIKHFQHTSNTDH</sequence>
<dbReference type="GO" id="GO:0005737">
    <property type="term" value="C:cytoplasm"/>
    <property type="evidence" value="ECO:0007669"/>
    <property type="project" value="TreeGrafter"/>
</dbReference>
<gene>
    <name evidence="2" type="ORF">JYZ213_LOCUS13255</name>
    <name evidence="3" type="ORF">OXD698_LOCUS29019</name>
</gene>
<organism evidence="3 4">
    <name type="scientific">Adineta steineri</name>
    <dbReference type="NCBI Taxonomy" id="433720"/>
    <lineage>
        <taxon>Eukaryota</taxon>
        <taxon>Metazoa</taxon>
        <taxon>Spiralia</taxon>
        <taxon>Gnathifera</taxon>
        <taxon>Rotifera</taxon>
        <taxon>Eurotatoria</taxon>
        <taxon>Bdelloidea</taxon>
        <taxon>Adinetida</taxon>
        <taxon>Adinetidae</taxon>
        <taxon>Adineta</taxon>
    </lineage>
</organism>
<dbReference type="Pfam" id="PF07714">
    <property type="entry name" value="PK_Tyr_Ser-Thr"/>
    <property type="match status" value="2"/>
</dbReference>
<dbReference type="Gene3D" id="1.10.510.10">
    <property type="entry name" value="Transferase(Phosphotransferase) domain 1"/>
    <property type="match status" value="2"/>
</dbReference>
<dbReference type="EMBL" id="CAJOAZ010003206">
    <property type="protein sequence ID" value="CAF3992320.1"/>
    <property type="molecule type" value="Genomic_DNA"/>
</dbReference>
<dbReference type="GO" id="GO:0004672">
    <property type="term" value="F:protein kinase activity"/>
    <property type="evidence" value="ECO:0007669"/>
    <property type="project" value="InterPro"/>
</dbReference>
<comment type="caution">
    <text evidence="3">The sequence shown here is derived from an EMBL/GenBank/DDBJ whole genome shotgun (WGS) entry which is preliminary data.</text>
</comment>
<evidence type="ECO:0000313" key="2">
    <source>
        <dbReference type="EMBL" id="CAF0950315.1"/>
    </source>
</evidence>
<dbReference type="InterPro" id="IPR011009">
    <property type="entry name" value="Kinase-like_dom_sf"/>
</dbReference>
<evidence type="ECO:0000313" key="3">
    <source>
        <dbReference type="EMBL" id="CAF3992320.1"/>
    </source>
</evidence>
<name>A0A819N4H2_9BILA</name>
<feature type="domain" description="Protein kinase" evidence="1">
    <location>
        <begin position="1"/>
        <end position="206"/>
    </location>
</feature>
<dbReference type="InterPro" id="IPR008271">
    <property type="entry name" value="Ser/Thr_kinase_AS"/>
</dbReference>
<dbReference type="InterPro" id="IPR050167">
    <property type="entry name" value="Ser_Thr_protein_kinase"/>
</dbReference>
<dbReference type="PROSITE" id="PS50011">
    <property type="entry name" value="PROTEIN_KINASE_DOM"/>
    <property type="match status" value="1"/>
</dbReference>
<accession>A0A819N4H2</accession>
<dbReference type="InterPro" id="IPR000719">
    <property type="entry name" value="Prot_kinase_dom"/>
</dbReference>
<dbReference type="PANTHER" id="PTHR23257">
    <property type="entry name" value="SERINE-THREONINE PROTEIN KINASE"/>
    <property type="match status" value="1"/>
</dbReference>
<dbReference type="InterPro" id="IPR001245">
    <property type="entry name" value="Ser-Thr/Tyr_kinase_cat_dom"/>
</dbReference>
<dbReference type="Proteomes" id="UP000663845">
    <property type="component" value="Unassembled WGS sequence"/>
</dbReference>
<dbReference type="GO" id="GO:0005524">
    <property type="term" value="F:ATP binding"/>
    <property type="evidence" value="ECO:0007669"/>
    <property type="project" value="InterPro"/>
</dbReference>
<dbReference type="PANTHER" id="PTHR23257:SF963">
    <property type="entry name" value="AT08303P"/>
    <property type="match status" value="1"/>
</dbReference>
<evidence type="ECO:0000313" key="4">
    <source>
        <dbReference type="Proteomes" id="UP000663844"/>
    </source>
</evidence>
<dbReference type="SUPFAM" id="SSF56112">
    <property type="entry name" value="Protein kinase-like (PK-like)"/>
    <property type="match status" value="1"/>
</dbReference>
<protein>
    <recommendedName>
        <fullName evidence="1">Protein kinase domain-containing protein</fullName>
    </recommendedName>
</protein>
<evidence type="ECO:0000259" key="1">
    <source>
        <dbReference type="PROSITE" id="PS50011"/>
    </source>
</evidence>
<proteinExistence type="predicted"/>
<dbReference type="SMART" id="SM00220">
    <property type="entry name" value="S_TKc"/>
    <property type="match status" value="1"/>
</dbReference>